<organism evidence="1 2">
    <name type="scientific">Actinoallomurus acaciae</name>
    <dbReference type="NCBI Taxonomy" id="502577"/>
    <lineage>
        <taxon>Bacteria</taxon>
        <taxon>Bacillati</taxon>
        <taxon>Actinomycetota</taxon>
        <taxon>Actinomycetes</taxon>
        <taxon>Streptosporangiales</taxon>
        <taxon>Thermomonosporaceae</taxon>
        <taxon>Actinoallomurus</taxon>
    </lineage>
</organism>
<reference evidence="1 2" key="1">
    <citation type="submission" date="2024-09" db="EMBL/GenBank/DDBJ databases">
        <authorList>
            <person name="Sun Q."/>
            <person name="Mori K."/>
        </authorList>
    </citation>
    <scope>NUCLEOTIDE SEQUENCE [LARGE SCALE GENOMIC DNA]</scope>
    <source>
        <strain evidence="1 2">TBRC 0563</strain>
    </source>
</reference>
<sequence>MSGWTDEIAVWVEELRQRRPVFHSEADFQHALAWTAHQSNPSLRVRLETRPAPGMRLDLLLSKPGLGEHLALELKYLTAAWAGVMDNERFALLSQGAQDIRAYDVVKDIQRVEQLVDQPQWSGCLAPEDDSG</sequence>
<protein>
    <submittedName>
        <fullName evidence="1">Uncharacterized protein</fullName>
    </submittedName>
</protein>
<gene>
    <name evidence="1" type="ORF">ACFFNX_21590</name>
</gene>
<keyword evidence="2" id="KW-1185">Reference proteome</keyword>
<comment type="caution">
    <text evidence="1">The sequence shown here is derived from an EMBL/GenBank/DDBJ whole genome shotgun (WGS) entry which is preliminary data.</text>
</comment>
<proteinExistence type="predicted"/>
<accession>A0ABV5YJG7</accession>
<dbReference type="Proteomes" id="UP001589627">
    <property type="component" value="Unassembled WGS sequence"/>
</dbReference>
<dbReference type="RefSeq" id="WP_378205051.1">
    <property type="nucleotide sequence ID" value="NZ_JBHLZP010000159.1"/>
</dbReference>
<dbReference type="EMBL" id="JBHLZP010000159">
    <property type="protein sequence ID" value="MFB9834783.1"/>
    <property type="molecule type" value="Genomic_DNA"/>
</dbReference>
<evidence type="ECO:0000313" key="2">
    <source>
        <dbReference type="Proteomes" id="UP001589627"/>
    </source>
</evidence>
<evidence type="ECO:0000313" key="1">
    <source>
        <dbReference type="EMBL" id="MFB9834783.1"/>
    </source>
</evidence>
<name>A0ABV5YJG7_9ACTN</name>